<dbReference type="Pfam" id="PF02743">
    <property type="entry name" value="dCache_1"/>
    <property type="match status" value="1"/>
</dbReference>
<evidence type="ECO:0000256" key="1">
    <source>
        <dbReference type="ARBA" id="ARBA00000085"/>
    </source>
</evidence>
<keyword evidence="9 12" id="KW-1133">Transmembrane helix</keyword>
<dbReference type="EC" id="2.7.13.3" evidence="3"/>
<dbReference type="InterPro" id="IPR005467">
    <property type="entry name" value="His_kinase_dom"/>
</dbReference>
<dbReference type="InterPro" id="IPR003594">
    <property type="entry name" value="HATPase_dom"/>
</dbReference>
<dbReference type="GO" id="GO:0005886">
    <property type="term" value="C:plasma membrane"/>
    <property type="evidence" value="ECO:0007669"/>
    <property type="project" value="UniProtKB-SubCell"/>
</dbReference>
<dbReference type="SMART" id="SM00304">
    <property type="entry name" value="HAMP"/>
    <property type="match status" value="1"/>
</dbReference>
<evidence type="ECO:0000256" key="9">
    <source>
        <dbReference type="ARBA" id="ARBA00022989"/>
    </source>
</evidence>
<dbReference type="CDD" id="cd18773">
    <property type="entry name" value="PDC1_HK_sensor"/>
    <property type="match status" value="1"/>
</dbReference>
<dbReference type="PANTHER" id="PTHR42713">
    <property type="entry name" value="HISTIDINE KINASE-RELATED"/>
    <property type="match status" value="1"/>
</dbReference>
<dbReference type="Gene3D" id="3.30.565.10">
    <property type="entry name" value="Histidine kinase-like ATPase, C-terminal domain"/>
    <property type="match status" value="1"/>
</dbReference>
<comment type="subcellular location">
    <subcellularLocation>
        <location evidence="2">Cell membrane</location>
        <topology evidence="2">Multi-pass membrane protein</topology>
    </subcellularLocation>
</comment>
<dbReference type="InterPro" id="IPR010559">
    <property type="entry name" value="Sig_transdc_His_kin_internal"/>
</dbReference>
<evidence type="ECO:0000313" key="15">
    <source>
        <dbReference type="EMBL" id="RRD30521.1"/>
    </source>
</evidence>
<dbReference type="Pfam" id="PF00672">
    <property type="entry name" value="HAMP"/>
    <property type="match status" value="1"/>
</dbReference>
<evidence type="ECO:0000256" key="4">
    <source>
        <dbReference type="ARBA" id="ARBA00022475"/>
    </source>
</evidence>
<keyword evidence="7 12" id="KW-0812">Transmembrane</keyword>
<keyword evidence="5" id="KW-0597">Phosphoprotein</keyword>
<feature type="domain" description="HAMP" evidence="14">
    <location>
        <begin position="302"/>
        <end position="354"/>
    </location>
</feature>
<dbReference type="Pfam" id="PF06580">
    <property type="entry name" value="His_kinase"/>
    <property type="match status" value="1"/>
</dbReference>
<dbReference type="RefSeq" id="WP_124777532.1">
    <property type="nucleotide sequence ID" value="NZ_RQZA01000007.1"/>
</dbReference>
<comment type="catalytic activity">
    <reaction evidence="1">
        <text>ATP + protein L-histidine = ADP + protein N-phospho-L-histidine.</text>
        <dbReference type="EC" id="2.7.13.3"/>
    </reaction>
</comment>
<dbReference type="GO" id="GO:0000155">
    <property type="term" value="F:phosphorelay sensor kinase activity"/>
    <property type="evidence" value="ECO:0007669"/>
    <property type="project" value="InterPro"/>
</dbReference>
<feature type="transmembrane region" description="Helical" evidence="12">
    <location>
        <begin position="282"/>
        <end position="304"/>
    </location>
</feature>
<feature type="transmembrane region" description="Helical" evidence="12">
    <location>
        <begin position="7"/>
        <end position="30"/>
    </location>
</feature>
<reference evidence="15 16" key="1">
    <citation type="submission" date="2018-11" db="EMBL/GenBank/DDBJ databases">
        <title>Genomes From Bacteria Associated with the Canine Oral Cavity: a Test Case for Automated Genome-Based Taxonomic Assignment.</title>
        <authorList>
            <person name="Coil D.A."/>
            <person name="Jospin G."/>
            <person name="Darling A.E."/>
            <person name="Wallis C."/>
            <person name="Davis I.J."/>
            <person name="Harris S."/>
            <person name="Eisen J.A."/>
            <person name="Holcombe L.J."/>
            <person name="O'Flynn C."/>
        </authorList>
    </citation>
    <scope>NUCLEOTIDE SEQUENCE [LARGE SCALE GENOMIC DNA]</scope>
    <source>
        <strain evidence="15 16">OH4621_COT-116</strain>
    </source>
</reference>
<keyword evidence="10" id="KW-0902">Two-component regulatory system</keyword>
<gene>
    <name evidence="15" type="ORF">EII38_07900</name>
</gene>
<keyword evidence="11 12" id="KW-0472">Membrane</keyword>
<dbReference type="STRING" id="1123309.GCA_000377005_00641"/>
<evidence type="ECO:0000313" key="16">
    <source>
        <dbReference type="Proteomes" id="UP000281771"/>
    </source>
</evidence>
<dbReference type="Gene3D" id="3.30.450.20">
    <property type="entry name" value="PAS domain"/>
    <property type="match status" value="1"/>
</dbReference>
<dbReference type="InterPro" id="IPR029151">
    <property type="entry name" value="Sensor-like_sf"/>
</dbReference>
<dbReference type="PROSITE" id="PS50109">
    <property type="entry name" value="HIS_KIN"/>
    <property type="match status" value="1"/>
</dbReference>
<dbReference type="Proteomes" id="UP000281771">
    <property type="component" value="Unassembled WGS sequence"/>
</dbReference>
<comment type="caution">
    <text evidence="15">The sequence shown here is derived from an EMBL/GenBank/DDBJ whole genome shotgun (WGS) entry which is preliminary data.</text>
</comment>
<dbReference type="InterPro" id="IPR036890">
    <property type="entry name" value="HATPase_C_sf"/>
</dbReference>
<evidence type="ECO:0000256" key="6">
    <source>
        <dbReference type="ARBA" id="ARBA00022679"/>
    </source>
</evidence>
<dbReference type="InterPro" id="IPR051552">
    <property type="entry name" value="HptR"/>
</dbReference>
<dbReference type="SMART" id="SM00387">
    <property type="entry name" value="HATPase_c"/>
    <property type="match status" value="1"/>
</dbReference>
<keyword evidence="16" id="KW-1185">Reference proteome</keyword>
<sequence>MKKQTLFVRLLTYIFPGILFLLLLVGFAYYQISAAAVKDLTEKKTSETIQQSAQFVSSYVEKLEQVSSSLAQSPILLGYIKTPSDGQVASLKSLMETLLNTNSDLVSATLVTKSGDIVSTEQNMTMQTSSDMMQEAWYMAAIAQKGMPVLTPARKNTANQDKWVISVTQEIVDEDKQNLGVLRLDIDYGTIANYLAQLNLGKDGFTFIINQQHEFVYHPRKTVYSSQADMASMEPYIAVKQGYVTEQIFVSQAAIDHSEWTIIGVASLDELASIRQNILRSMFTIAGLAFLLSASGLALLLRYWMRPLKDLQSIILRIGQGETHLRAQKKGSVEMVDLAQQFNLMLDQIDSLVQSVQENEQAIRQYELQALASQINPHFLYNTLDTIVWMAEFNDGKRVVEVTKSLATYFRLALNNGNEHIKLQSEIEHVRQYLFIQQQRYGEQLNYEIQELVAYGDYMVPKLILQPLVENAIYHGIKEVSRPGKIQIRVYEAKEKLVISIHDNGQGMDVSQKKQVTDSLVRQGGIGLSNVDQRLKLQFGKDYHMELESQANQFTEIRLYLPLHPQKGAR</sequence>
<accession>A0A3P1V8Q6</accession>
<evidence type="ECO:0000259" key="13">
    <source>
        <dbReference type="PROSITE" id="PS50109"/>
    </source>
</evidence>
<keyword evidence="6" id="KW-0808">Transferase</keyword>
<evidence type="ECO:0000256" key="8">
    <source>
        <dbReference type="ARBA" id="ARBA00022777"/>
    </source>
</evidence>
<evidence type="ECO:0000256" key="10">
    <source>
        <dbReference type="ARBA" id="ARBA00023012"/>
    </source>
</evidence>
<evidence type="ECO:0000256" key="3">
    <source>
        <dbReference type="ARBA" id="ARBA00012438"/>
    </source>
</evidence>
<dbReference type="SUPFAM" id="SSF103190">
    <property type="entry name" value="Sensory domain-like"/>
    <property type="match status" value="1"/>
</dbReference>
<dbReference type="InterPro" id="IPR003660">
    <property type="entry name" value="HAMP_dom"/>
</dbReference>
<evidence type="ECO:0000256" key="11">
    <source>
        <dbReference type="ARBA" id="ARBA00023136"/>
    </source>
</evidence>
<feature type="domain" description="Histidine kinase" evidence="13">
    <location>
        <begin position="337"/>
        <end position="565"/>
    </location>
</feature>
<protein>
    <recommendedName>
        <fullName evidence="3">histidine kinase</fullName>
        <ecNumber evidence="3">2.7.13.3</ecNumber>
    </recommendedName>
</protein>
<organism evidence="15 16">
    <name type="scientific">Streptococcus minor</name>
    <dbReference type="NCBI Taxonomy" id="229549"/>
    <lineage>
        <taxon>Bacteria</taxon>
        <taxon>Bacillati</taxon>
        <taxon>Bacillota</taxon>
        <taxon>Bacilli</taxon>
        <taxon>Lactobacillales</taxon>
        <taxon>Streptococcaceae</taxon>
        <taxon>Streptococcus</taxon>
    </lineage>
</organism>
<keyword evidence="8 15" id="KW-0418">Kinase</keyword>
<evidence type="ECO:0000256" key="5">
    <source>
        <dbReference type="ARBA" id="ARBA00022553"/>
    </source>
</evidence>
<dbReference type="EMBL" id="RQZA01000007">
    <property type="protein sequence ID" value="RRD30521.1"/>
    <property type="molecule type" value="Genomic_DNA"/>
</dbReference>
<evidence type="ECO:0000256" key="12">
    <source>
        <dbReference type="SAM" id="Phobius"/>
    </source>
</evidence>
<dbReference type="PROSITE" id="PS50885">
    <property type="entry name" value="HAMP"/>
    <property type="match status" value="1"/>
</dbReference>
<dbReference type="CDD" id="cd06225">
    <property type="entry name" value="HAMP"/>
    <property type="match status" value="1"/>
</dbReference>
<dbReference type="Gene3D" id="6.10.340.10">
    <property type="match status" value="1"/>
</dbReference>
<name>A0A3P1V8Q6_9STRE</name>
<dbReference type="AlphaFoldDB" id="A0A3P1V8Q6"/>
<dbReference type="InterPro" id="IPR033479">
    <property type="entry name" value="dCache_1"/>
</dbReference>
<evidence type="ECO:0000256" key="2">
    <source>
        <dbReference type="ARBA" id="ARBA00004651"/>
    </source>
</evidence>
<evidence type="ECO:0000256" key="7">
    <source>
        <dbReference type="ARBA" id="ARBA00022692"/>
    </source>
</evidence>
<proteinExistence type="predicted"/>
<dbReference type="Pfam" id="PF02518">
    <property type="entry name" value="HATPase_c"/>
    <property type="match status" value="1"/>
</dbReference>
<keyword evidence="4" id="KW-1003">Cell membrane</keyword>
<evidence type="ECO:0000259" key="14">
    <source>
        <dbReference type="PROSITE" id="PS50885"/>
    </source>
</evidence>
<dbReference type="PANTHER" id="PTHR42713:SF2">
    <property type="entry name" value="TWO-COMPONENT SENSOR KINASE YESM"/>
    <property type="match status" value="1"/>
</dbReference>
<dbReference type="SUPFAM" id="SSF55874">
    <property type="entry name" value="ATPase domain of HSP90 chaperone/DNA topoisomerase II/histidine kinase"/>
    <property type="match status" value="1"/>
</dbReference>